<protein>
    <submittedName>
        <fullName evidence="1">Uncharacterized protein</fullName>
    </submittedName>
</protein>
<reference evidence="1" key="1">
    <citation type="submission" date="2021-06" db="EMBL/GenBank/DDBJ databases">
        <title>Comparative genomics, transcriptomics and evolutionary studies reveal genomic signatures of adaptation to plant cell wall in hemibiotrophic fungi.</title>
        <authorList>
            <consortium name="DOE Joint Genome Institute"/>
            <person name="Baroncelli R."/>
            <person name="Diaz J.F."/>
            <person name="Benocci T."/>
            <person name="Peng M."/>
            <person name="Battaglia E."/>
            <person name="Haridas S."/>
            <person name="Andreopoulos W."/>
            <person name="Labutti K."/>
            <person name="Pangilinan J."/>
            <person name="Floch G.L."/>
            <person name="Makela M.R."/>
            <person name="Henrissat B."/>
            <person name="Grigoriev I.V."/>
            <person name="Crouch J.A."/>
            <person name="De Vries R.P."/>
            <person name="Sukno S.A."/>
            <person name="Thon M.R."/>
        </authorList>
    </citation>
    <scope>NUCLEOTIDE SEQUENCE</scope>
    <source>
        <strain evidence="1">CBS 125086</strain>
    </source>
</reference>
<name>A0AAD8QF58_9PEZI</name>
<keyword evidence="2" id="KW-1185">Reference proteome</keyword>
<evidence type="ECO:0000313" key="1">
    <source>
        <dbReference type="EMBL" id="KAK1600282.1"/>
    </source>
</evidence>
<proteinExistence type="predicted"/>
<organism evidence="1 2">
    <name type="scientific">Colletotrichum navitas</name>
    <dbReference type="NCBI Taxonomy" id="681940"/>
    <lineage>
        <taxon>Eukaryota</taxon>
        <taxon>Fungi</taxon>
        <taxon>Dikarya</taxon>
        <taxon>Ascomycota</taxon>
        <taxon>Pezizomycotina</taxon>
        <taxon>Sordariomycetes</taxon>
        <taxon>Hypocreomycetidae</taxon>
        <taxon>Glomerellales</taxon>
        <taxon>Glomerellaceae</taxon>
        <taxon>Colletotrichum</taxon>
        <taxon>Colletotrichum graminicola species complex</taxon>
    </lineage>
</organism>
<evidence type="ECO:0000313" key="2">
    <source>
        <dbReference type="Proteomes" id="UP001230504"/>
    </source>
</evidence>
<sequence length="210" mass="23584">MASSQCMPCSSSSAIPCSDLATKCQSLLLADIDLWMPQTHGLARHAPLPTLDGVRTAQPTLAVNRYMLWSPIPLRNAHGLDNDRQYERHLAKLAHRRTMLTCPVRPGASLEADGRTVQVQEDVVASRAFWIVIRPNLHITSNLNLLLPSHRDASYYSIQSIVFDNIRLPNSFDRRGLIRFLGIIGSCPNAKKPGHRLFLTEWVRYCCQSI</sequence>
<dbReference type="GeneID" id="85435094"/>
<comment type="caution">
    <text evidence="1">The sequence shown here is derived from an EMBL/GenBank/DDBJ whole genome shotgun (WGS) entry which is preliminary data.</text>
</comment>
<dbReference type="Proteomes" id="UP001230504">
    <property type="component" value="Unassembled WGS sequence"/>
</dbReference>
<dbReference type="EMBL" id="JAHLJV010000001">
    <property type="protein sequence ID" value="KAK1600282.1"/>
    <property type="molecule type" value="Genomic_DNA"/>
</dbReference>
<accession>A0AAD8QF58</accession>
<dbReference type="RefSeq" id="XP_060420778.1">
    <property type="nucleotide sequence ID" value="XM_060550854.1"/>
</dbReference>
<dbReference type="AlphaFoldDB" id="A0AAD8QF58"/>
<gene>
    <name evidence="1" type="ORF">LY79DRAFT_13114</name>
</gene>